<dbReference type="RefSeq" id="XP_025340027.1">
    <property type="nucleotide sequence ID" value="XM_025485096.1"/>
</dbReference>
<proteinExistence type="inferred from homology"/>
<dbReference type="Pfam" id="PF09774">
    <property type="entry name" value="MIX23"/>
    <property type="match status" value="1"/>
</dbReference>
<dbReference type="Proteomes" id="UP000244309">
    <property type="component" value="Unassembled WGS sequence"/>
</dbReference>
<evidence type="ECO:0000256" key="1">
    <source>
        <dbReference type="ARBA" id="ARBA00024204"/>
    </source>
</evidence>
<comment type="similarity">
    <text evidence="1">Belongs to the MIX23 family.</text>
</comment>
<dbReference type="PANTHER" id="PTHR31905">
    <property type="entry name" value="COILED-COIL DOMAIN-CONTAINING PROTEIN 58"/>
    <property type="match status" value="1"/>
</dbReference>
<sequence length="169" mass="19804">MSDFFYKKSSNQSSVAPVELLTTANCEDSSRIRAFLRLSRIATDDTISQHLNETRPSDCDSYFNKKIVPQWQARAHAIQFCSDYAKKLEQEVAASRPNPADYDLRTNPYAMKDDLDKIEQQNARRATIENWVRNEENVEKIIREETTKIFNDKCYYKDWLQQFADMVSK</sequence>
<dbReference type="OrthoDB" id="5593818at2759"/>
<organism evidence="2 3">
    <name type="scientific">Candidozyma haemuli</name>
    <dbReference type="NCBI Taxonomy" id="45357"/>
    <lineage>
        <taxon>Eukaryota</taxon>
        <taxon>Fungi</taxon>
        <taxon>Dikarya</taxon>
        <taxon>Ascomycota</taxon>
        <taxon>Saccharomycotina</taxon>
        <taxon>Pichiomycetes</taxon>
        <taxon>Metschnikowiaceae</taxon>
        <taxon>Candidozyma</taxon>
    </lineage>
</organism>
<evidence type="ECO:0000313" key="2">
    <source>
        <dbReference type="EMBL" id="PVH19087.1"/>
    </source>
</evidence>
<reference evidence="2 3" key="1">
    <citation type="submission" date="2017-12" db="EMBL/GenBank/DDBJ databases">
        <title>Genome Sequence of a Multidrug-Resistant Candida haemulonii Isolate from a Patient with Chronic Leg Ulcers in Israel.</title>
        <authorList>
            <person name="Chow N.A."/>
            <person name="Gade L."/>
            <person name="Batra D."/>
            <person name="Rowe L.A."/>
            <person name="Ben-Ami R."/>
            <person name="Loparev V.N."/>
            <person name="Litvintseva A.P."/>
        </authorList>
    </citation>
    <scope>NUCLEOTIDE SEQUENCE [LARGE SCALE GENOMIC DNA]</scope>
    <source>
        <strain evidence="2 3">B11899</strain>
    </source>
</reference>
<dbReference type="AlphaFoldDB" id="A0A2V1AL88"/>
<protein>
    <recommendedName>
        <fullName evidence="4">Mitochondrial intermembrane space cysteine motif-containing protein MIX23</fullName>
    </recommendedName>
</protein>
<name>A0A2V1AL88_9ASCO</name>
<keyword evidence="3" id="KW-1185">Reference proteome</keyword>
<dbReference type="VEuPathDB" id="FungiDB:CXQ85_001382"/>
<dbReference type="PANTHER" id="PTHR31905:SF2">
    <property type="entry name" value="PROTEIN MIX23"/>
    <property type="match status" value="1"/>
</dbReference>
<dbReference type="GeneID" id="37006713"/>
<dbReference type="GO" id="GO:0005758">
    <property type="term" value="C:mitochondrial intermembrane space"/>
    <property type="evidence" value="ECO:0007669"/>
    <property type="project" value="InterPro"/>
</dbReference>
<evidence type="ECO:0000313" key="3">
    <source>
        <dbReference type="Proteomes" id="UP000244309"/>
    </source>
</evidence>
<dbReference type="InterPro" id="IPR019171">
    <property type="entry name" value="MIX23"/>
</dbReference>
<comment type="caution">
    <text evidence="2">The sequence shown here is derived from an EMBL/GenBank/DDBJ whole genome shotgun (WGS) entry which is preliminary data.</text>
</comment>
<evidence type="ECO:0008006" key="4">
    <source>
        <dbReference type="Google" id="ProtNLM"/>
    </source>
</evidence>
<gene>
    <name evidence="2" type="ORF">CXQ85_001382</name>
</gene>
<accession>A0A2V1AL88</accession>
<dbReference type="STRING" id="45357.A0A2V1AL88"/>
<dbReference type="EMBL" id="PKFO01000001">
    <property type="protein sequence ID" value="PVH19087.1"/>
    <property type="molecule type" value="Genomic_DNA"/>
</dbReference>